<evidence type="ECO:0000256" key="4">
    <source>
        <dbReference type="RuleBase" id="RU003719"/>
    </source>
</evidence>
<evidence type="ECO:0000256" key="2">
    <source>
        <dbReference type="ARBA" id="ARBA00023002"/>
    </source>
</evidence>
<comment type="similarity">
    <text evidence="1 4">Belongs to the D-isomer specific 2-hydroxyacid dehydrogenase family.</text>
</comment>
<dbReference type="Gene3D" id="3.40.50.720">
    <property type="entry name" value="NAD(P)-binding Rossmann-like Domain"/>
    <property type="match status" value="2"/>
</dbReference>
<organism evidence="7">
    <name type="scientific">Singulisphaera sp. Ch08</name>
    <dbReference type="NCBI Taxonomy" id="3120278"/>
    <lineage>
        <taxon>Bacteria</taxon>
        <taxon>Pseudomonadati</taxon>
        <taxon>Planctomycetota</taxon>
        <taxon>Planctomycetia</taxon>
        <taxon>Isosphaerales</taxon>
        <taxon>Isosphaeraceae</taxon>
        <taxon>Singulisphaera</taxon>
    </lineage>
</organism>
<dbReference type="InterPro" id="IPR050857">
    <property type="entry name" value="D-2-hydroxyacid_DH"/>
</dbReference>
<dbReference type="InterPro" id="IPR006140">
    <property type="entry name" value="D-isomer_DH_NAD-bd"/>
</dbReference>
<dbReference type="SUPFAM" id="SSF51735">
    <property type="entry name" value="NAD(P)-binding Rossmann-fold domains"/>
    <property type="match status" value="1"/>
</dbReference>
<evidence type="ECO:0000256" key="1">
    <source>
        <dbReference type="ARBA" id="ARBA00005854"/>
    </source>
</evidence>
<proteinExistence type="inferred from homology"/>
<dbReference type="PANTHER" id="PTHR42789">
    <property type="entry name" value="D-ISOMER SPECIFIC 2-HYDROXYACID DEHYDROGENASE FAMILY PROTEIN (AFU_ORTHOLOGUE AFUA_6G10090)"/>
    <property type="match status" value="1"/>
</dbReference>
<reference evidence="7" key="1">
    <citation type="submission" date="2024-05" db="EMBL/GenBank/DDBJ databases">
        <title>Planctomycetes of the genus Singulisphaera possess chitinolytic capabilities.</title>
        <authorList>
            <person name="Ivanova A."/>
        </authorList>
    </citation>
    <scope>NUCLEOTIDE SEQUENCE</scope>
    <source>
        <strain evidence="7">Ch08T</strain>
    </source>
</reference>
<dbReference type="InterPro" id="IPR006139">
    <property type="entry name" value="D-isomer_2_OHA_DH_cat_dom"/>
</dbReference>
<dbReference type="Pfam" id="PF00389">
    <property type="entry name" value="2-Hacid_dh"/>
    <property type="match status" value="1"/>
</dbReference>
<dbReference type="InterPro" id="IPR036291">
    <property type="entry name" value="NAD(P)-bd_dom_sf"/>
</dbReference>
<dbReference type="PROSITE" id="PS00671">
    <property type="entry name" value="D_2_HYDROXYACID_DH_3"/>
    <property type="match status" value="1"/>
</dbReference>
<gene>
    <name evidence="7" type="ORF">V5E97_27445</name>
</gene>
<protein>
    <submittedName>
        <fullName evidence="7">Phosphoglycerate dehydrogenase</fullName>
    </submittedName>
</protein>
<dbReference type="CDD" id="cd12172">
    <property type="entry name" value="PGDH_like_2"/>
    <property type="match status" value="1"/>
</dbReference>
<evidence type="ECO:0000259" key="6">
    <source>
        <dbReference type="Pfam" id="PF02826"/>
    </source>
</evidence>
<evidence type="ECO:0000256" key="3">
    <source>
        <dbReference type="ARBA" id="ARBA00023027"/>
    </source>
</evidence>
<feature type="domain" description="D-isomer specific 2-hydroxyacid dehydrogenase catalytic" evidence="5">
    <location>
        <begin position="20"/>
        <end position="316"/>
    </location>
</feature>
<evidence type="ECO:0000259" key="5">
    <source>
        <dbReference type="Pfam" id="PF00389"/>
    </source>
</evidence>
<name>A0AAU7CAR1_9BACT</name>
<dbReference type="Pfam" id="PF02826">
    <property type="entry name" value="2-Hacid_dh_C"/>
    <property type="match status" value="1"/>
</dbReference>
<dbReference type="GO" id="GO:0016616">
    <property type="term" value="F:oxidoreductase activity, acting on the CH-OH group of donors, NAD or NADP as acceptor"/>
    <property type="evidence" value="ECO:0007669"/>
    <property type="project" value="InterPro"/>
</dbReference>
<sequence length="327" mass="34701">MPTVLITPAPLRDRPGSYREIFEAAGFQCVDFRGEQVPTEASLKAILPEFDAMVAGSEQITAAVLDVAPRLRVIARTGVGYDAVDVVAATARKVAVVITPGTNQESVAEQAFALLLALTRSIVKNDQSIHQGGWDRTLVQPLRGKTLGLVGLGRIGRAMATRALAFGMRVLAYDPVPDLDFDTRHGIVRGPFEDLLAASDVVSLHMPLTPETQGLINAQALARMRPGSYLINTSRGGLVVEADLAASLASGHLAGAGLDVLNAEPPEPGNPLLSAPNVVISPHMGGIDVKSMADMAELAAKCVVSLHQGVWPADCVVNRELAKDWRW</sequence>
<dbReference type="RefSeq" id="WP_406694785.1">
    <property type="nucleotide sequence ID" value="NZ_CP155447.1"/>
</dbReference>
<feature type="domain" description="D-isomer specific 2-hydroxyacid dehydrogenase NAD-binding" evidence="6">
    <location>
        <begin position="112"/>
        <end position="285"/>
    </location>
</feature>
<dbReference type="PANTHER" id="PTHR42789:SF1">
    <property type="entry name" value="D-ISOMER SPECIFIC 2-HYDROXYACID DEHYDROGENASE FAMILY PROTEIN (AFU_ORTHOLOGUE AFUA_6G10090)"/>
    <property type="match status" value="1"/>
</dbReference>
<keyword evidence="3" id="KW-0520">NAD</keyword>
<accession>A0AAU7CAR1</accession>
<dbReference type="FunFam" id="3.40.50.720:FF:000203">
    <property type="entry name" value="D-3-phosphoglycerate dehydrogenase (SerA)"/>
    <property type="match status" value="1"/>
</dbReference>
<keyword evidence="2 4" id="KW-0560">Oxidoreductase</keyword>
<dbReference type="InterPro" id="IPR029753">
    <property type="entry name" value="D-isomer_DH_CS"/>
</dbReference>
<dbReference type="PROSITE" id="PS00670">
    <property type="entry name" value="D_2_HYDROXYACID_DH_2"/>
    <property type="match status" value="1"/>
</dbReference>
<dbReference type="EMBL" id="CP155447">
    <property type="protein sequence ID" value="XBH02042.1"/>
    <property type="molecule type" value="Genomic_DNA"/>
</dbReference>
<evidence type="ECO:0000313" key="7">
    <source>
        <dbReference type="EMBL" id="XBH02042.1"/>
    </source>
</evidence>
<dbReference type="GO" id="GO:0051287">
    <property type="term" value="F:NAD binding"/>
    <property type="evidence" value="ECO:0007669"/>
    <property type="project" value="InterPro"/>
</dbReference>
<dbReference type="SUPFAM" id="SSF52283">
    <property type="entry name" value="Formate/glycerate dehydrogenase catalytic domain-like"/>
    <property type="match status" value="1"/>
</dbReference>
<dbReference type="AlphaFoldDB" id="A0AAU7CAR1"/>